<protein>
    <submittedName>
        <fullName evidence="1">Uncharacterized protein</fullName>
    </submittedName>
</protein>
<name>K5X2W2_AGABU</name>
<dbReference type="EMBL" id="JH971387">
    <property type="protein sequence ID" value="EKM82141.1"/>
    <property type="molecule type" value="Genomic_DNA"/>
</dbReference>
<dbReference type="InParanoid" id="K5X2W2"/>
<proteinExistence type="predicted"/>
<accession>K5X2W2</accession>
<reference evidence="2" key="1">
    <citation type="journal article" date="2012" name="Proc. Natl. Acad. Sci. U.S.A.">
        <title>Genome sequence of the button mushroom Agaricus bisporus reveals mechanisms governing adaptation to a humic-rich ecological niche.</title>
        <authorList>
            <person name="Morin E."/>
            <person name="Kohler A."/>
            <person name="Baker A.R."/>
            <person name="Foulongne-Oriol M."/>
            <person name="Lombard V."/>
            <person name="Nagy L.G."/>
            <person name="Ohm R.A."/>
            <person name="Patyshakuliyeva A."/>
            <person name="Brun A."/>
            <person name="Aerts A.L."/>
            <person name="Bailey A.M."/>
            <person name="Billette C."/>
            <person name="Coutinho P.M."/>
            <person name="Deakin G."/>
            <person name="Doddapaneni H."/>
            <person name="Floudas D."/>
            <person name="Grimwood J."/>
            <person name="Hilden K."/>
            <person name="Kuees U."/>
            <person name="LaButti K.M."/>
            <person name="Lapidus A."/>
            <person name="Lindquist E.A."/>
            <person name="Lucas S.M."/>
            <person name="Murat C."/>
            <person name="Riley R.W."/>
            <person name="Salamov A.A."/>
            <person name="Schmutz J."/>
            <person name="Subramanian V."/>
            <person name="Woesten H.A.B."/>
            <person name="Xu J."/>
            <person name="Eastwood D.C."/>
            <person name="Foster G.D."/>
            <person name="Sonnenberg A.S."/>
            <person name="Cullen D."/>
            <person name="de Vries R.P."/>
            <person name="Lundell T."/>
            <person name="Hibbett D.S."/>
            <person name="Henrissat B."/>
            <person name="Burton K.S."/>
            <person name="Kerrigan R.W."/>
            <person name="Challen M.P."/>
            <person name="Grigoriev I.V."/>
            <person name="Martin F."/>
        </authorList>
    </citation>
    <scope>NUCLEOTIDE SEQUENCE [LARGE SCALE GENOMIC DNA]</scope>
    <source>
        <strain evidence="2">JB137-S8 / ATCC MYA-4627 / FGSC 10392</strain>
    </source>
</reference>
<sequence length="51" mass="5821">MRTCGALRSTSDILATRSCFSTGPINCNIWNVNLRWGNVYFLYHNGLNVNR</sequence>
<dbReference type="RefSeq" id="XP_007327865.1">
    <property type="nucleotide sequence ID" value="XM_007327803.1"/>
</dbReference>
<dbReference type="HOGENOM" id="CLU_206728_0_0_1"/>
<dbReference type="Proteomes" id="UP000008493">
    <property type="component" value="Unassembled WGS sequence"/>
</dbReference>
<feature type="non-terminal residue" evidence="1">
    <location>
        <position position="51"/>
    </location>
</feature>
<dbReference type="KEGG" id="abp:AGABI1DRAFT83467"/>
<organism evidence="1 2">
    <name type="scientific">Agaricus bisporus var. burnettii (strain JB137-S8 / ATCC MYA-4627 / FGSC 10392)</name>
    <name type="common">White button mushroom</name>
    <dbReference type="NCBI Taxonomy" id="597362"/>
    <lineage>
        <taxon>Eukaryota</taxon>
        <taxon>Fungi</taxon>
        <taxon>Dikarya</taxon>
        <taxon>Basidiomycota</taxon>
        <taxon>Agaricomycotina</taxon>
        <taxon>Agaricomycetes</taxon>
        <taxon>Agaricomycetidae</taxon>
        <taxon>Agaricales</taxon>
        <taxon>Agaricineae</taxon>
        <taxon>Agaricaceae</taxon>
        <taxon>Agaricus</taxon>
    </lineage>
</organism>
<evidence type="ECO:0000313" key="2">
    <source>
        <dbReference type="Proteomes" id="UP000008493"/>
    </source>
</evidence>
<dbReference type="GeneID" id="18831916"/>
<evidence type="ECO:0000313" key="1">
    <source>
        <dbReference type="EMBL" id="EKM82141.1"/>
    </source>
</evidence>
<gene>
    <name evidence="1" type="ORF">AGABI1DRAFT_83467</name>
</gene>
<keyword evidence="2" id="KW-1185">Reference proteome</keyword>
<dbReference type="OMA" id="PINCNIW"/>
<dbReference type="AlphaFoldDB" id="K5X2W2"/>